<dbReference type="OrthoDB" id="9782655at2"/>
<dbReference type="PANTHER" id="PTHR44688:SF16">
    <property type="entry name" value="DNA-BINDING TRANSCRIPTIONAL ACTIVATOR DEVR_DOSR"/>
    <property type="match status" value="1"/>
</dbReference>
<dbReference type="Gene3D" id="1.10.10.10">
    <property type="entry name" value="Winged helix-like DNA-binding domain superfamily/Winged helix DNA-binding domain"/>
    <property type="match status" value="1"/>
</dbReference>
<dbReference type="PANTHER" id="PTHR44688">
    <property type="entry name" value="DNA-BINDING TRANSCRIPTIONAL ACTIVATOR DEVR_DOSR"/>
    <property type="match status" value="1"/>
</dbReference>
<dbReference type="InterPro" id="IPR016032">
    <property type="entry name" value="Sig_transdc_resp-reg_C-effctor"/>
</dbReference>
<dbReference type="GO" id="GO:0006355">
    <property type="term" value="P:regulation of DNA-templated transcription"/>
    <property type="evidence" value="ECO:0007669"/>
    <property type="project" value="InterPro"/>
</dbReference>
<dbReference type="CDD" id="cd06170">
    <property type="entry name" value="LuxR_C_like"/>
    <property type="match status" value="1"/>
</dbReference>
<feature type="domain" description="HTH luxR-type" evidence="4">
    <location>
        <begin position="33"/>
        <end position="98"/>
    </location>
</feature>
<evidence type="ECO:0000313" key="5">
    <source>
        <dbReference type="EMBL" id="RJF85033.1"/>
    </source>
</evidence>
<sequence>MIDSEHTAACGVRKDPCAPIDKPAATIPDGAQASLRLSKLTPRGKDVLARIVAGHSSKVIADDLGISTKTVECHRADIMRRTGCRSPFELGALWASAAAEKGAGEEETTQTAHPPIPESVGSVALRMALATVSVAGGDSLPQIDHLTPEQLRQRAVDDREDAQAAIQRRSIETAAMLLNDAERCESRALMLELDGWPSSRTFQKVDDERRSVA</sequence>
<comment type="caution">
    <text evidence="5">The sequence shown here is derived from an EMBL/GenBank/DDBJ whole genome shotgun (WGS) entry which is preliminary data.</text>
</comment>
<keyword evidence="3" id="KW-0804">Transcription</keyword>
<dbReference type="PRINTS" id="PR00038">
    <property type="entry name" value="HTHLUXR"/>
</dbReference>
<proteinExistence type="predicted"/>
<dbReference type="SUPFAM" id="SSF46894">
    <property type="entry name" value="C-terminal effector domain of the bipartite response regulators"/>
    <property type="match status" value="1"/>
</dbReference>
<dbReference type="GO" id="GO:0003677">
    <property type="term" value="F:DNA binding"/>
    <property type="evidence" value="ECO:0007669"/>
    <property type="project" value="UniProtKB-KW"/>
</dbReference>
<protein>
    <recommendedName>
        <fullName evidence="4">HTH luxR-type domain-containing protein</fullName>
    </recommendedName>
</protein>
<evidence type="ECO:0000313" key="6">
    <source>
        <dbReference type="Proteomes" id="UP000283458"/>
    </source>
</evidence>
<dbReference type="SMART" id="SM00421">
    <property type="entry name" value="HTH_LUXR"/>
    <property type="match status" value="1"/>
</dbReference>
<dbReference type="EMBL" id="QYUL01000001">
    <property type="protein sequence ID" value="RJF85033.1"/>
    <property type="molecule type" value="Genomic_DNA"/>
</dbReference>
<keyword evidence="6" id="KW-1185">Reference proteome</keyword>
<dbReference type="Pfam" id="PF00196">
    <property type="entry name" value="GerE"/>
    <property type="match status" value="1"/>
</dbReference>
<keyword evidence="2" id="KW-0238">DNA-binding</keyword>
<dbReference type="InterPro" id="IPR036388">
    <property type="entry name" value="WH-like_DNA-bd_sf"/>
</dbReference>
<evidence type="ECO:0000256" key="2">
    <source>
        <dbReference type="ARBA" id="ARBA00023125"/>
    </source>
</evidence>
<dbReference type="PROSITE" id="PS50043">
    <property type="entry name" value="HTH_LUXR_2"/>
    <property type="match status" value="1"/>
</dbReference>
<keyword evidence="1" id="KW-0805">Transcription regulation</keyword>
<dbReference type="InterPro" id="IPR000792">
    <property type="entry name" value="Tscrpt_reg_LuxR_C"/>
</dbReference>
<name>A0A418W4S1_9PROT</name>
<dbReference type="Proteomes" id="UP000283458">
    <property type="component" value="Unassembled WGS sequence"/>
</dbReference>
<evidence type="ECO:0000256" key="3">
    <source>
        <dbReference type="ARBA" id="ARBA00023163"/>
    </source>
</evidence>
<reference evidence="5 6" key="1">
    <citation type="submission" date="2018-09" db="EMBL/GenBank/DDBJ databases">
        <authorList>
            <person name="Zhu H."/>
        </authorList>
    </citation>
    <scope>NUCLEOTIDE SEQUENCE [LARGE SCALE GENOMIC DNA]</scope>
    <source>
        <strain evidence="5 6">K2W22B-5</strain>
    </source>
</reference>
<accession>A0A418W4S1</accession>
<gene>
    <name evidence="5" type="ORF">D3877_11330</name>
</gene>
<evidence type="ECO:0000256" key="1">
    <source>
        <dbReference type="ARBA" id="ARBA00023015"/>
    </source>
</evidence>
<evidence type="ECO:0000259" key="4">
    <source>
        <dbReference type="PROSITE" id="PS50043"/>
    </source>
</evidence>
<organism evidence="5 6">
    <name type="scientific">Azospirillum cavernae</name>
    <dbReference type="NCBI Taxonomy" id="2320860"/>
    <lineage>
        <taxon>Bacteria</taxon>
        <taxon>Pseudomonadati</taxon>
        <taxon>Pseudomonadota</taxon>
        <taxon>Alphaproteobacteria</taxon>
        <taxon>Rhodospirillales</taxon>
        <taxon>Azospirillaceae</taxon>
        <taxon>Azospirillum</taxon>
    </lineage>
</organism>
<dbReference type="AlphaFoldDB" id="A0A418W4S1"/>
<dbReference type="RefSeq" id="WP_119830662.1">
    <property type="nucleotide sequence ID" value="NZ_QYUL01000001.1"/>
</dbReference>